<sequence>MEGLKGCALDSAGNSIRKKRSNMPRRPRADEITGYDSTSRSALGVSAVDRVGGGGEFGGYKRSRKDDGASREHEGFSRGHFENGGGSSGSDFVRCSKGALAPANWKSVKSVEESLDSHSKKKENSMGNVRTVESPSLGNSGVSSDGLGNENKLRKVKLKVGGVTHTLHTKPASNGVSGGGSGSSSMKSSPSVDASRPRKKLILQETSDDDNSPSEAVRKSKRVPKPRLLDDAFDDGNDDEEIRYLERLKTSKATPDFARENGDDGEEGSRKHRKISMVLKTKAVGDQYDEDLEPGSSKGRDSTKNSRSKLANEDADFVGEEEPASDSELEHKKEVSLTSRQRALQSGKDVSAGPGASMIEFPNGLPPAAPRKQKEKLSEVEQQLRKAEAAHKRKTQAEKAARESEAEAIRKILGQDSSRKKKEDKLQKRRDEIAQERTSNSTLSSNTVRWVIGPTGTLSSTSG</sequence>
<dbReference type="Gramene" id="RZC48675">
    <property type="protein sequence ID" value="RZC48675"/>
    <property type="gene ID" value="C5167_017100"/>
</dbReference>
<reference evidence="3 4" key="1">
    <citation type="journal article" date="2018" name="Science">
        <title>The opium poppy genome and morphinan production.</title>
        <authorList>
            <person name="Guo L."/>
            <person name="Winzer T."/>
            <person name="Yang X."/>
            <person name="Li Y."/>
            <person name="Ning Z."/>
            <person name="He Z."/>
            <person name="Teodor R."/>
            <person name="Lu Y."/>
            <person name="Bowser T.A."/>
            <person name="Graham I.A."/>
            <person name="Ye K."/>
        </authorList>
    </citation>
    <scope>NUCLEOTIDE SEQUENCE [LARGE SCALE GENOMIC DNA]</scope>
    <source>
        <strain evidence="4">cv. HN1</strain>
        <tissue evidence="3">Leaves</tissue>
    </source>
</reference>
<dbReference type="InterPro" id="IPR029523">
    <property type="entry name" value="INO80B/Ies2"/>
</dbReference>
<feature type="compositionally biased region" description="Basic and acidic residues" evidence="1">
    <location>
        <begin position="109"/>
        <end position="124"/>
    </location>
</feature>
<name>A0A4Y7IMJ0_PAPSO</name>
<proteinExistence type="predicted"/>
<dbReference type="PANTHER" id="PTHR21561:SF25">
    <property type="entry name" value="OS03G0811500 PROTEIN"/>
    <property type="match status" value="1"/>
</dbReference>
<evidence type="ECO:0000313" key="4">
    <source>
        <dbReference type="Proteomes" id="UP000316621"/>
    </source>
</evidence>
<dbReference type="EMBL" id="CM010716">
    <property type="protein sequence ID" value="RZC48675.1"/>
    <property type="molecule type" value="Genomic_DNA"/>
</dbReference>
<feature type="compositionally biased region" description="Acidic residues" evidence="1">
    <location>
        <begin position="313"/>
        <end position="327"/>
    </location>
</feature>
<feature type="compositionally biased region" description="Acidic residues" evidence="1">
    <location>
        <begin position="231"/>
        <end position="241"/>
    </location>
</feature>
<feature type="compositionally biased region" description="Basic and acidic residues" evidence="1">
    <location>
        <begin position="64"/>
        <end position="81"/>
    </location>
</feature>
<evidence type="ECO:0000313" key="3">
    <source>
        <dbReference type="EMBL" id="RZC48675.1"/>
    </source>
</evidence>
<evidence type="ECO:0000259" key="2">
    <source>
        <dbReference type="SMART" id="SM01406"/>
    </source>
</evidence>
<dbReference type="InterPro" id="IPR006880">
    <property type="entry name" value="INO80B_C"/>
</dbReference>
<feature type="compositionally biased region" description="Basic and acidic residues" evidence="1">
    <location>
        <begin position="375"/>
        <end position="410"/>
    </location>
</feature>
<feature type="compositionally biased region" description="Polar residues" evidence="1">
    <location>
        <begin position="125"/>
        <end position="143"/>
    </location>
</feature>
<dbReference type="AlphaFoldDB" id="A0A4Y7IMJ0"/>
<feature type="compositionally biased region" description="Basic residues" evidence="1">
    <location>
        <begin position="16"/>
        <end position="26"/>
    </location>
</feature>
<dbReference type="SMART" id="SM01406">
    <property type="entry name" value="PAPA-1"/>
    <property type="match status" value="1"/>
</dbReference>
<protein>
    <recommendedName>
        <fullName evidence="2">INO80 complex subunit B-like conserved region domain-containing protein</fullName>
    </recommendedName>
</protein>
<accession>A0A4Y7IMJ0</accession>
<dbReference type="STRING" id="3469.A0A4Y7IMJ0"/>
<feature type="compositionally biased region" description="Basic and acidic residues" evidence="1">
    <location>
        <begin position="417"/>
        <end position="435"/>
    </location>
</feature>
<keyword evidence="4" id="KW-1185">Reference proteome</keyword>
<feature type="compositionally biased region" description="Polar residues" evidence="1">
    <location>
        <begin position="436"/>
        <end position="448"/>
    </location>
</feature>
<dbReference type="GO" id="GO:0006338">
    <property type="term" value="P:chromatin remodeling"/>
    <property type="evidence" value="ECO:0007669"/>
    <property type="project" value="InterPro"/>
</dbReference>
<dbReference type="PANTHER" id="PTHR21561">
    <property type="entry name" value="INO80 COMPLEX SUBUNIT B"/>
    <property type="match status" value="1"/>
</dbReference>
<organism evidence="3 4">
    <name type="scientific">Papaver somniferum</name>
    <name type="common">Opium poppy</name>
    <dbReference type="NCBI Taxonomy" id="3469"/>
    <lineage>
        <taxon>Eukaryota</taxon>
        <taxon>Viridiplantae</taxon>
        <taxon>Streptophyta</taxon>
        <taxon>Embryophyta</taxon>
        <taxon>Tracheophyta</taxon>
        <taxon>Spermatophyta</taxon>
        <taxon>Magnoliopsida</taxon>
        <taxon>Ranunculales</taxon>
        <taxon>Papaveraceae</taxon>
        <taxon>Papaveroideae</taxon>
        <taxon>Papaver</taxon>
    </lineage>
</organism>
<feature type="domain" description="INO80 complex subunit B-like conserved region" evidence="2">
    <location>
        <begin position="381"/>
        <end position="462"/>
    </location>
</feature>
<dbReference type="Pfam" id="PF04795">
    <property type="entry name" value="PAPA-1"/>
    <property type="match status" value="1"/>
</dbReference>
<gene>
    <name evidence="3" type="ORF">C5167_017100</name>
</gene>
<feature type="region of interest" description="Disordered" evidence="1">
    <location>
        <begin position="1"/>
        <end position="463"/>
    </location>
</feature>
<evidence type="ECO:0000256" key="1">
    <source>
        <dbReference type="SAM" id="MobiDB-lite"/>
    </source>
</evidence>
<dbReference type="Proteomes" id="UP000316621">
    <property type="component" value="Chromosome 2"/>
</dbReference>
<dbReference type="GO" id="GO:0031011">
    <property type="term" value="C:Ino80 complex"/>
    <property type="evidence" value="ECO:0007669"/>
    <property type="project" value="InterPro"/>
</dbReference>